<dbReference type="Proteomes" id="UP000199072">
    <property type="component" value="Unassembled WGS sequence"/>
</dbReference>
<name>A0A1G7FDJ0_9SPHI</name>
<accession>A0A1G7FDJ0</accession>
<protein>
    <submittedName>
        <fullName evidence="1">Uncharacterized protein</fullName>
    </submittedName>
</protein>
<dbReference type="AlphaFoldDB" id="A0A1G7FDJ0"/>
<dbReference type="EMBL" id="FNAI01000009">
    <property type="protein sequence ID" value="SDE73906.1"/>
    <property type="molecule type" value="Genomic_DNA"/>
</dbReference>
<organism evidence="1 2">
    <name type="scientific">Mucilaginibacter pineti</name>
    <dbReference type="NCBI Taxonomy" id="1391627"/>
    <lineage>
        <taxon>Bacteria</taxon>
        <taxon>Pseudomonadati</taxon>
        <taxon>Bacteroidota</taxon>
        <taxon>Sphingobacteriia</taxon>
        <taxon>Sphingobacteriales</taxon>
        <taxon>Sphingobacteriaceae</taxon>
        <taxon>Mucilaginibacter</taxon>
    </lineage>
</organism>
<reference evidence="1 2" key="1">
    <citation type="submission" date="2016-10" db="EMBL/GenBank/DDBJ databases">
        <authorList>
            <person name="de Groot N.N."/>
        </authorList>
    </citation>
    <scope>NUCLEOTIDE SEQUENCE [LARGE SCALE GENOMIC DNA]</scope>
    <source>
        <strain evidence="1 2">47C3B</strain>
    </source>
</reference>
<sequence length="47" mass="5470">MDDFSNFRDNPICPGQQNFFRRKRRAVSVNMLAVIKVGCSSRNMHEP</sequence>
<gene>
    <name evidence="1" type="ORF">SAMN05216464_1098</name>
</gene>
<evidence type="ECO:0000313" key="1">
    <source>
        <dbReference type="EMBL" id="SDE73906.1"/>
    </source>
</evidence>
<keyword evidence="2" id="KW-1185">Reference proteome</keyword>
<evidence type="ECO:0000313" key="2">
    <source>
        <dbReference type="Proteomes" id="UP000199072"/>
    </source>
</evidence>
<proteinExistence type="predicted"/>